<evidence type="ECO:0000256" key="1">
    <source>
        <dbReference type="ARBA" id="ARBA00022737"/>
    </source>
</evidence>
<dbReference type="GO" id="GO:0008270">
    <property type="term" value="F:zinc ion binding"/>
    <property type="evidence" value="ECO:0007669"/>
    <property type="project" value="UniProtKB-KW"/>
</dbReference>
<dbReference type="SUPFAM" id="SSF101898">
    <property type="entry name" value="NHL repeat"/>
    <property type="match status" value="1"/>
</dbReference>
<comment type="caution">
    <text evidence="3">The sequence shown here is derived from an EMBL/GenBank/DDBJ whole genome shotgun (WGS) entry which is preliminary data.</text>
</comment>
<sequence length="501" mass="54232">MILQYAISYNQPKIYSNASWSSAAITVANSTTIGQYPLATFVDTNNTIYVSTRTNNSIVVWQDGNFAFPINISIENFYYSPSLFVTDAYDIYVDSGQTYYQVGNWSSNSTGSVPEMYECAGCWGLFVDSSNYLYCSVYANHQVVSKLANESSNIWNIVAGTNTSGNTSFTLNYPRGIYVDIYLNLYVADSMNNRIQKFSSGQSNGITLAGNGATNTIVLDGPTSIVLDADGYLYIVDSNNHRIIGSDINGFRCIAGCSATAGTTLTNLWYPTTLSFDSYGNIFVTDQYNNRIQKFIIATNTCVTPTTIATTMEIIGTVGNTVDSKTSAIQTTGIISTFTIPSSIPSTTSNMYTITGSTKNTNKSTTGFISSTTKSVTQSNGLLSTTTSTSHMLSTPLSCYAPAITLVPGQSSLVSPLQYRKSQDFSITSMIQLDCSGSLSTITKWKITSCTSICSDQVQTDPTITTTLSELYIPAKTLAYGIYQLTLNITMVDTPNLKSSS</sequence>
<dbReference type="EMBL" id="CAJNOG010003407">
    <property type="protein sequence ID" value="CAF1530846.1"/>
    <property type="molecule type" value="Genomic_DNA"/>
</dbReference>
<dbReference type="Proteomes" id="UP000663845">
    <property type="component" value="Unassembled WGS sequence"/>
</dbReference>
<evidence type="ECO:0008006" key="5">
    <source>
        <dbReference type="Google" id="ProtNLM"/>
    </source>
</evidence>
<dbReference type="PROSITE" id="PS51125">
    <property type="entry name" value="NHL"/>
    <property type="match status" value="1"/>
</dbReference>
<dbReference type="AlphaFoldDB" id="A0A815VD25"/>
<dbReference type="PANTHER" id="PTHR24104">
    <property type="entry name" value="E3 UBIQUITIN-PROTEIN LIGASE NHLRC1-RELATED"/>
    <property type="match status" value="1"/>
</dbReference>
<evidence type="ECO:0000313" key="4">
    <source>
        <dbReference type="Proteomes" id="UP000663845"/>
    </source>
</evidence>
<evidence type="ECO:0000256" key="2">
    <source>
        <dbReference type="PROSITE-ProRule" id="PRU00504"/>
    </source>
</evidence>
<dbReference type="InterPro" id="IPR011042">
    <property type="entry name" value="6-blade_b-propeller_TolB-like"/>
</dbReference>
<name>A0A815VD25_9BILA</name>
<proteinExistence type="predicted"/>
<dbReference type="PANTHER" id="PTHR24104:SF25">
    <property type="entry name" value="PROTEIN LIN-41"/>
    <property type="match status" value="1"/>
</dbReference>
<gene>
    <name evidence="3" type="ORF">JYZ213_LOCUS45130</name>
</gene>
<dbReference type="Gene3D" id="2.120.10.30">
    <property type="entry name" value="TolB, C-terminal domain"/>
    <property type="match status" value="1"/>
</dbReference>
<accession>A0A815VD25</accession>
<feature type="repeat" description="NHL" evidence="2">
    <location>
        <begin position="171"/>
        <end position="201"/>
    </location>
</feature>
<reference evidence="3" key="1">
    <citation type="submission" date="2021-02" db="EMBL/GenBank/DDBJ databases">
        <authorList>
            <person name="Nowell W R."/>
        </authorList>
    </citation>
    <scope>NUCLEOTIDE SEQUENCE</scope>
</reference>
<organism evidence="3 4">
    <name type="scientific">Adineta steineri</name>
    <dbReference type="NCBI Taxonomy" id="433720"/>
    <lineage>
        <taxon>Eukaryota</taxon>
        <taxon>Metazoa</taxon>
        <taxon>Spiralia</taxon>
        <taxon>Gnathifera</taxon>
        <taxon>Rotifera</taxon>
        <taxon>Eurotatoria</taxon>
        <taxon>Bdelloidea</taxon>
        <taxon>Adinetida</taxon>
        <taxon>Adinetidae</taxon>
        <taxon>Adineta</taxon>
    </lineage>
</organism>
<keyword evidence="1" id="KW-0677">Repeat</keyword>
<dbReference type="CDD" id="cd05819">
    <property type="entry name" value="NHL"/>
    <property type="match status" value="1"/>
</dbReference>
<protein>
    <recommendedName>
        <fullName evidence="5">NHL repeat containing protein</fullName>
    </recommendedName>
</protein>
<dbReference type="InterPro" id="IPR050952">
    <property type="entry name" value="TRIM-NHL_E3_ligases"/>
</dbReference>
<dbReference type="Pfam" id="PF01436">
    <property type="entry name" value="NHL"/>
    <property type="match status" value="1"/>
</dbReference>
<dbReference type="Gene3D" id="2.40.10.500">
    <property type="match status" value="2"/>
</dbReference>
<dbReference type="InterPro" id="IPR001258">
    <property type="entry name" value="NHL_repeat"/>
</dbReference>
<evidence type="ECO:0000313" key="3">
    <source>
        <dbReference type="EMBL" id="CAF1530846.1"/>
    </source>
</evidence>